<evidence type="ECO:0000313" key="3">
    <source>
        <dbReference type="Proteomes" id="UP001500063"/>
    </source>
</evidence>
<protein>
    <submittedName>
        <fullName evidence="2">Uncharacterized protein</fullName>
    </submittedName>
</protein>
<sequence>MVPVFPGTAVTGRSLSLVRILEELIDKDDPKPTHVELRAWTAQLTIYLTGVIRVVREDALKLVLDDPVRDAALATTDEAGHRLRVGPGNGYVSAIAYAMSLASAVKSLQEHEKRLCEESSAQAPAHEAALDGRAHAGPC</sequence>
<keyword evidence="3" id="KW-1185">Reference proteome</keyword>
<proteinExistence type="predicted"/>
<name>A0ABP3G6N1_9ACTN</name>
<dbReference type="InterPro" id="IPR046300">
    <property type="entry name" value="DUF6415"/>
</dbReference>
<comment type="caution">
    <text evidence="2">The sequence shown here is derived from an EMBL/GenBank/DDBJ whole genome shotgun (WGS) entry which is preliminary data.</text>
</comment>
<organism evidence="2 3">
    <name type="scientific">Streptomyces blastmyceticus</name>
    <dbReference type="NCBI Taxonomy" id="68180"/>
    <lineage>
        <taxon>Bacteria</taxon>
        <taxon>Bacillati</taxon>
        <taxon>Actinomycetota</taxon>
        <taxon>Actinomycetes</taxon>
        <taxon>Kitasatosporales</taxon>
        <taxon>Streptomycetaceae</taxon>
        <taxon>Streptomyces</taxon>
    </lineage>
</organism>
<feature type="region of interest" description="Disordered" evidence="1">
    <location>
        <begin position="118"/>
        <end position="139"/>
    </location>
</feature>
<evidence type="ECO:0000313" key="2">
    <source>
        <dbReference type="EMBL" id="GAA0336001.1"/>
    </source>
</evidence>
<dbReference type="Pfam" id="PF19979">
    <property type="entry name" value="DUF6415"/>
    <property type="match status" value="1"/>
</dbReference>
<accession>A0ABP3G6N1</accession>
<feature type="compositionally biased region" description="Basic and acidic residues" evidence="1">
    <location>
        <begin position="128"/>
        <end position="139"/>
    </location>
</feature>
<gene>
    <name evidence="2" type="ORF">GCM10010319_10030</name>
</gene>
<dbReference type="RefSeq" id="WP_344116388.1">
    <property type="nucleotide sequence ID" value="NZ_BAAABW010000004.1"/>
</dbReference>
<dbReference type="Proteomes" id="UP001500063">
    <property type="component" value="Unassembled WGS sequence"/>
</dbReference>
<reference evidence="3" key="1">
    <citation type="journal article" date="2019" name="Int. J. Syst. Evol. Microbiol.">
        <title>The Global Catalogue of Microorganisms (GCM) 10K type strain sequencing project: providing services to taxonomists for standard genome sequencing and annotation.</title>
        <authorList>
            <consortium name="The Broad Institute Genomics Platform"/>
            <consortium name="The Broad Institute Genome Sequencing Center for Infectious Disease"/>
            <person name="Wu L."/>
            <person name="Ma J."/>
        </authorList>
    </citation>
    <scope>NUCLEOTIDE SEQUENCE [LARGE SCALE GENOMIC DNA]</scope>
    <source>
        <strain evidence="3">JCM 4565</strain>
    </source>
</reference>
<dbReference type="EMBL" id="BAAABW010000004">
    <property type="protein sequence ID" value="GAA0336001.1"/>
    <property type="molecule type" value="Genomic_DNA"/>
</dbReference>
<evidence type="ECO:0000256" key="1">
    <source>
        <dbReference type="SAM" id="MobiDB-lite"/>
    </source>
</evidence>